<dbReference type="PANTHER" id="PTHR21708">
    <property type="entry name" value="PROBABLE 2-DEHYDROPANTOATE 2-REDUCTASE"/>
    <property type="match status" value="1"/>
</dbReference>
<organism evidence="3 4">
    <name type="scientific">Wickerhamomyces anomalus (strain ATCC 58044 / CBS 1984 / NCYC 433 / NRRL Y-366-8)</name>
    <name type="common">Yeast</name>
    <name type="synonym">Hansenula anomala</name>
    <dbReference type="NCBI Taxonomy" id="683960"/>
    <lineage>
        <taxon>Eukaryota</taxon>
        <taxon>Fungi</taxon>
        <taxon>Dikarya</taxon>
        <taxon>Ascomycota</taxon>
        <taxon>Saccharomycotina</taxon>
        <taxon>Saccharomycetes</taxon>
        <taxon>Phaffomycetales</taxon>
        <taxon>Wickerhamomycetaceae</taxon>
        <taxon>Wickerhamomyces</taxon>
    </lineage>
</organism>
<dbReference type="STRING" id="683960.A0A1E3NZE2"/>
<dbReference type="Proteomes" id="UP000094112">
    <property type="component" value="Unassembled WGS sequence"/>
</dbReference>
<dbReference type="InterPro" id="IPR036291">
    <property type="entry name" value="NAD(P)-bd_dom_sf"/>
</dbReference>
<keyword evidence="4" id="KW-1185">Reference proteome</keyword>
<accession>A0A1E3NZE2</accession>
<dbReference type="SUPFAM" id="SSF48179">
    <property type="entry name" value="6-phosphogluconate dehydrogenase C-terminal domain-like"/>
    <property type="match status" value="1"/>
</dbReference>
<dbReference type="InterPro" id="IPR008927">
    <property type="entry name" value="6-PGluconate_DH-like_C_sf"/>
</dbReference>
<reference evidence="3 4" key="1">
    <citation type="journal article" date="2016" name="Proc. Natl. Acad. Sci. U.S.A.">
        <title>Comparative genomics of biotechnologically important yeasts.</title>
        <authorList>
            <person name="Riley R."/>
            <person name="Haridas S."/>
            <person name="Wolfe K.H."/>
            <person name="Lopes M.R."/>
            <person name="Hittinger C.T."/>
            <person name="Goeker M."/>
            <person name="Salamov A.A."/>
            <person name="Wisecaver J.H."/>
            <person name="Long T.M."/>
            <person name="Calvey C.H."/>
            <person name="Aerts A.L."/>
            <person name="Barry K.W."/>
            <person name="Choi C."/>
            <person name="Clum A."/>
            <person name="Coughlan A.Y."/>
            <person name="Deshpande S."/>
            <person name="Douglass A.P."/>
            <person name="Hanson S.J."/>
            <person name="Klenk H.-P."/>
            <person name="LaButti K.M."/>
            <person name="Lapidus A."/>
            <person name="Lindquist E.A."/>
            <person name="Lipzen A.M."/>
            <person name="Meier-Kolthoff J.P."/>
            <person name="Ohm R.A."/>
            <person name="Otillar R.P."/>
            <person name="Pangilinan J.L."/>
            <person name="Peng Y."/>
            <person name="Rokas A."/>
            <person name="Rosa C.A."/>
            <person name="Scheuner C."/>
            <person name="Sibirny A.A."/>
            <person name="Slot J.C."/>
            <person name="Stielow J.B."/>
            <person name="Sun H."/>
            <person name="Kurtzman C.P."/>
            <person name="Blackwell M."/>
            <person name="Grigoriev I.V."/>
            <person name="Jeffries T.W."/>
        </authorList>
    </citation>
    <scope>NUCLEOTIDE SEQUENCE [LARGE SCALE GENOMIC DNA]</scope>
    <source>
        <strain evidence="4">ATCC 58044 / CBS 1984 / NCYC 433 / NRRL Y-366-8</strain>
    </source>
</reference>
<evidence type="ECO:0000313" key="3">
    <source>
        <dbReference type="EMBL" id="ODQ58533.1"/>
    </source>
</evidence>
<dbReference type="GeneID" id="30203151"/>
<dbReference type="Pfam" id="PF02558">
    <property type="entry name" value="ApbA"/>
    <property type="match status" value="1"/>
</dbReference>
<dbReference type="GO" id="GO:0005737">
    <property type="term" value="C:cytoplasm"/>
    <property type="evidence" value="ECO:0007669"/>
    <property type="project" value="TreeGrafter"/>
</dbReference>
<dbReference type="OrthoDB" id="3978163at2759"/>
<dbReference type="FunFam" id="1.10.1040.10:FF:000017">
    <property type="entry name" value="2-dehydropantoate 2-reductase"/>
    <property type="match status" value="1"/>
</dbReference>
<dbReference type="AlphaFoldDB" id="A0A1E3NZE2"/>
<evidence type="ECO:0000259" key="1">
    <source>
        <dbReference type="Pfam" id="PF02558"/>
    </source>
</evidence>
<dbReference type="InterPro" id="IPR013328">
    <property type="entry name" value="6PGD_dom2"/>
</dbReference>
<dbReference type="RefSeq" id="XP_019037740.1">
    <property type="nucleotide sequence ID" value="XM_019185905.1"/>
</dbReference>
<dbReference type="InterPro" id="IPR013752">
    <property type="entry name" value="KPA_reductase"/>
</dbReference>
<evidence type="ECO:0008006" key="5">
    <source>
        <dbReference type="Google" id="ProtNLM"/>
    </source>
</evidence>
<dbReference type="EMBL" id="KV454212">
    <property type="protein sequence ID" value="ODQ58533.1"/>
    <property type="molecule type" value="Genomic_DNA"/>
</dbReference>
<protein>
    <recommendedName>
        <fullName evidence="5">2-dehydropantoate 2-reductase</fullName>
    </recommendedName>
</protein>
<dbReference type="InterPro" id="IPR013332">
    <property type="entry name" value="KPR_N"/>
</dbReference>
<feature type="domain" description="Ketopantoate reductase C-terminal" evidence="2">
    <location>
        <begin position="197"/>
        <end position="317"/>
    </location>
</feature>
<sequence>MTKSNVLLIGTGGVGTIVAYGIDYVGKANLSVVVRRDYSKVIESGWDLNSCDYGEIKGWKPQNIYPNVEAAKQDGSSNIYDYVIVTTKNLPDITKIEELIEPVVTPKKTTIVLIQNGFDIGRPFIKKYPQNVVISGVSHIGSHNHHGVITQTQNDKTLISYFENPNLSKEHQEAVTKDFISIYKNDKNTCTYFPDAKWYRYRKLVYNASLNTVAALTGVDTGRLELSGGLEAISIPAMKEVISIAKADGVELPGDVINLVVHSDDGDWFEPSMRVDVKKGNPIELEVILGNLLVVADELKVSAPTLKILYELLKVVQFKLKEGQGLISLPAKRPINDKVYS</sequence>
<evidence type="ECO:0000313" key="4">
    <source>
        <dbReference type="Proteomes" id="UP000094112"/>
    </source>
</evidence>
<dbReference type="Gene3D" id="1.10.1040.10">
    <property type="entry name" value="N-(1-d-carboxylethyl)-l-norvaline Dehydrogenase, domain 2"/>
    <property type="match status" value="1"/>
</dbReference>
<feature type="domain" description="Ketopantoate reductase N-terminal" evidence="1">
    <location>
        <begin position="6"/>
        <end position="163"/>
    </location>
</feature>
<dbReference type="Gene3D" id="3.40.50.720">
    <property type="entry name" value="NAD(P)-binding Rossmann-like Domain"/>
    <property type="match status" value="1"/>
</dbReference>
<dbReference type="SUPFAM" id="SSF51735">
    <property type="entry name" value="NAD(P)-binding Rossmann-fold domains"/>
    <property type="match status" value="1"/>
</dbReference>
<evidence type="ECO:0000259" key="2">
    <source>
        <dbReference type="Pfam" id="PF08546"/>
    </source>
</evidence>
<gene>
    <name evidence="3" type="ORF">WICANDRAFT_85536</name>
</gene>
<dbReference type="InterPro" id="IPR051402">
    <property type="entry name" value="KPR-Related"/>
</dbReference>
<name>A0A1E3NZE2_WICAA</name>
<dbReference type="Pfam" id="PF08546">
    <property type="entry name" value="ApbA_C"/>
    <property type="match status" value="1"/>
</dbReference>
<proteinExistence type="predicted"/>
<dbReference type="PANTHER" id="PTHR21708:SF30">
    <property type="entry name" value="2-DEHYDROPANTOATE 2-REDUCTASE-RELATED"/>
    <property type="match status" value="1"/>
</dbReference>